<evidence type="ECO:0000313" key="3">
    <source>
        <dbReference type="Proteomes" id="UP000738431"/>
    </source>
</evidence>
<reference evidence="2 3" key="2">
    <citation type="submission" date="2023-12" db="EMBL/GenBank/DDBJ databases">
        <title>Description of an unclassified Opitutus bacterium of Verrucomicrobiota.</title>
        <authorList>
            <person name="Zhang D.-F."/>
        </authorList>
    </citation>
    <scope>NUCLEOTIDE SEQUENCE [LARGE SCALE GENOMIC DNA]</scope>
    <source>
        <strain evidence="2 3">WL0086</strain>
    </source>
</reference>
<dbReference type="InterPro" id="IPR001763">
    <property type="entry name" value="Rhodanese-like_dom"/>
</dbReference>
<dbReference type="InterPro" id="IPR036873">
    <property type="entry name" value="Rhodanese-like_dom_sf"/>
</dbReference>
<dbReference type="PROSITE" id="PS50206">
    <property type="entry name" value="RHODANESE_3"/>
    <property type="match status" value="1"/>
</dbReference>
<dbReference type="RefSeq" id="WP_221032291.1">
    <property type="nucleotide sequence ID" value="NZ_CP139781.1"/>
</dbReference>
<protein>
    <submittedName>
        <fullName evidence="2">Rhodanese-like domain-containing protein</fullName>
    </submittedName>
</protein>
<evidence type="ECO:0000259" key="1">
    <source>
        <dbReference type="PROSITE" id="PS50206"/>
    </source>
</evidence>
<dbReference type="Pfam" id="PF00581">
    <property type="entry name" value="Rhodanese"/>
    <property type="match status" value="1"/>
</dbReference>
<keyword evidence="3" id="KW-1185">Reference proteome</keyword>
<name>A0ABZ1CDR9_9BACT</name>
<organism evidence="2 3">
    <name type="scientific">Actomonas aquatica</name>
    <dbReference type="NCBI Taxonomy" id="2866162"/>
    <lineage>
        <taxon>Bacteria</taxon>
        <taxon>Pseudomonadati</taxon>
        <taxon>Verrucomicrobiota</taxon>
        <taxon>Opitutia</taxon>
        <taxon>Opitutales</taxon>
        <taxon>Opitutaceae</taxon>
        <taxon>Actomonas</taxon>
    </lineage>
</organism>
<proteinExistence type="predicted"/>
<gene>
    <name evidence="2" type="ORF">K1X11_010490</name>
</gene>
<accession>A0ABZ1CDR9</accession>
<dbReference type="SUPFAM" id="SSF52821">
    <property type="entry name" value="Rhodanese/Cell cycle control phosphatase"/>
    <property type="match status" value="1"/>
</dbReference>
<feature type="domain" description="Rhodanese" evidence="1">
    <location>
        <begin position="64"/>
        <end position="149"/>
    </location>
</feature>
<dbReference type="CDD" id="cd00158">
    <property type="entry name" value="RHOD"/>
    <property type="match status" value="1"/>
</dbReference>
<dbReference type="EMBL" id="CP139781">
    <property type="protein sequence ID" value="WRQ89833.1"/>
    <property type="molecule type" value="Genomic_DNA"/>
</dbReference>
<dbReference type="Gene3D" id="3.40.250.10">
    <property type="entry name" value="Rhodanese-like domain"/>
    <property type="match status" value="1"/>
</dbReference>
<evidence type="ECO:0000313" key="2">
    <source>
        <dbReference type="EMBL" id="WRQ89833.1"/>
    </source>
</evidence>
<reference evidence="2 3" key="1">
    <citation type="submission" date="2021-08" db="EMBL/GenBank/DDBJ databases">
        <authorList>
            <person name="Zhang D."/>
            <person name="Zhang A."/>
            <person name="Wang L."/>
        </authorList>
    </citation>
    <scope>NUCLEOTIDE SEQUENCE [LARGE SCALE GENOMIC DNA]</scope>
    <source>
        <strain evidence="2 3">WL0086</strain>
    </source>
</reference>
<dbReference type="SMART" id="SM00450">
    <property type="entry name" value="RHOD"/>
    <property type="match status" value="1"/>
</dbReference>
<sequence>MIRRALPEALGLLLLALPPAALSYFVHPDAALHRDANEPLPEYHLTLAQAEALVADATTPPLWIDARPPSAYSAGHYAGAINLPPAEWDRHFPQLLPHWAPDRIIIVYCSSTSCDASDQVARRLRRELGQQEKIWVLHSGWSALQDTVKP</sequence>
<dbReference type="Proteomes" id="UP000738431">
    <property type="component" value="Chromosome"/>
</dbReference>